<evidence type="ECO:0000313" key="2">
    <source>
        <dbReference type="Proteomes" id="UP000326565"/>
    </source>
</evidence>
<reference evidence="1 2" key="1">
    <citation type="submission" date="2019-04" db="EMBL/GenBank/DDBJ databases">
        <title>Friends and foes A comparative genomics study of 23 Aspergillus species from section Flavi.</title>
        <authorList>
            <consortium name="DOE Joint Genome Institute"/>
            <person name="Kjaerbolling I."/>
            <person name="Vesth T."/>
            <person name="Frisvad J.C."/>
            <person name="Nybo J.L."/>
            <person name="Theobald S."/>
            <person name="Kildgaard S."/>
            <person name="Isbrandt T."/>
            <person name="Kuo A."/>
            <person name="Sato A."/>
            <person name="Lyhne E.K."/>
            <person name="Kogle M.E."/>
            <person name="Wiebenga A."/>
            <person name="Kun R.S."/>
            <person name="Lubbers R.J."/>
            <person name="Makela M.R."/>
            <person name="Barry K."/>
            <person name="Chovatia M."/>
            <person name="Clum A."/>
            <person name="Daum C."/>
            <person name="Haridas S."/>
            <person name="He G."/>
            <person name="LaButti K."/>
            <person name="Lipzen A."/>
            <person name="Mondo S."/>
            <person name="Riley R."/>
            <person name="Salamov A."/>
            <person name="Simmons B.A."/>
            <person name="Magnuson J.K."/>
            <person name="Henrissat B."/>
            <person name="Mortensen U.H."/>
            <person name="Larsen T.O."/>
            <person name="Devries R.P."/>
            <person name="Grigoriev I.V."/>
            <person name="Machida M."/>
            <person name="Baker S.E."/>
            <person name="Andersen M.R."/>
        </authorList>
    </citation>
    <scope>NUCLEOTIDE SEQUENCE [LARGE SCALE GENOMIC DNA]</scope>
    <source>
        <strain evidence="1 2">CBS 151.66</strain>
    </source>
</reference>
<dbReference type="InterPro" id="IPR053137">
    <property type="entry name" value="NLR-like"/>
</dbReference>
<dbReference type="OrthoDB" id="1577640at2759"/>
<dbReference type="GO" id="GO:0003824">
    <property type="term" value="F:catalytic activity"/>
    <property type="evidence" value="ECO:0007669"/>
    <property type="project" value="InterPro"/>
</dbReference>
<accession>A0A5N5WUE1</accession>
<keyword evidence="2" id="KW-1185">Reference proteome</keyword>
<dbReference type="Gene3D" id="3.40.50.1580">
    <property type="entry name" value="Nucleoside phosphorylase domain"/>
    <property type="match status" value="1"/>
</dbReference>
<protein>
    <recommendedName>
        <fullName evidence="3">Nucleoside phosphorylase domain-containing protein</fullName>
    </recommendedName>
</protein>
<dbReference type="Proteomes" id="UP000326565">
    <property type="component" value="Unassembled WGS sequence"/>
</dbReference>
<dbReference type="PANTHER" id="PTHR46082:SF11">
    <property type="entry name" value="AAA+ ATPASE DOMAIN-CONTAINING PROTEIN-RELATED"/>
    <property type="match status" value="1"/>
</dbReference>
<dbReference type="InterPro" id="IPR035994">
    <property type="entry name" value="Nucleoside_phosphorylase_sf"/>
</dbReference>
<gene>
    <name evidence="1" type="ORF">BDV29DRAFT_10725</name>
</gene>
<dbReference type="AlphaFoldDB" id="A0A5N5WUE1"/>
<dbReference type="GO" id="GO:0009116">
    <property type="term" value="P:nucleoside metabolic process"/>
    <property type="evidence" value="ECO:0007669"/>
    <property type="project" value="InterPro"/>
</dbReference>
<dbReference type="EMBL" id="ML732259">
    <property type="protein sequence ID" value="KAB8071929.1"/>
    <property type="molecule type" value="Genomic_DNA"/>
</dbReference>
<dbReference type="PANTHER" id="PTHR46082">
    <property type="entry name" value="ATP/GTP-BINDING PROTEIN-RELATED"/>
    <property type="match status" value="1"/>
</dbReference>
<organism evidence="1 2">
    <name type="scientific">Aspergillus leporis</name>
    <dbReference type="NCBI Taxonomy" id="41062"/>
    <lineage>
        <taxon>Eukaryota</taxon>
        <taxon>Fungi</taxon>
        <taxon>Dikarya</taxon>
        <taxon>Ascomycota</taxon>
        <taxon>Pezizomycotina</taxon>
        <taxon>Eurotiomycetes</taxon>
        <taxon>Eurotiomycetidae</taxon>
        <taxon>Eurotiales</taxon>
        <taxon>Aspergillaceae</taxon>
        <taxon>Aspergillus</taxon>
        <taxon>Aspergillus subgen. Circumdati</taxon>
    </lineage>
</organism>
<sequence length="143" mass="15757">MSHSFQNIKIGLLVGIGGGAPRQSHDIRLGDVVVSTPGNRAGGVIQYDFGKTIQNESFQVTDFLNQPPLFLLTAVSGLQAKYDSEDHQLEESITNVLKKHERLQKVYQRPHPSTDKLHKSEVVRAHGDKVGSARSISIVLTMK</sequence>
<evidence type="ECO:0008006" key="3">
    <source>
        <dbReference type="Google" id="ProtNLM"/>
    </source>
</evidence>
<evidence type="ECO:0000313" key="1">
    <source>
        <dbReference type="EMBL" id="KAB8071929.1"/>
    </source>
</evidence>
<proteinExistence type="predicted"/>
<dbReference type="SUPFAM" id="SSF53167">
    <property type="entry name" value="Purine and uridine phosphorylases"/>
    <property type="match status" value="1"/>
</dbReference>
<name>A0A5N5WUE1_9EURO</name>